<feature type="region of interest" description="Disordered" evidence="1">
    <location>
        <begin position="197"/>
        <end position="217"/>
    </location>
</feature>
<protein>
    <submittedName>
        <fullName evidence="2">Uncharacterized protein</fullName>
    </submittedName>
</protein>
<dbReference type="AlphaFoldDB" id="A0A195CE32"/>
<dbReference type="EMBL" id="KQ977876">
    <property type="protein sequence ID" value="KYM99067.1"/>
    <property type="molecule type" value="Genomic_DNA"/>
</dbReference>
<sequence>MHFSRSSEVLYFHTDVVSVHTDSHTDLKRHVVASWAIYTEYKASRQAESRMYRCREREKRSQKEKSTRNSIKIGEICIVPRNMGKRRDVVERLRGNRNLSMKGDEKVGKPNGERTWRSMITNVRDRPIKYKNATGRKLLHSTVNTLFHFELNTQIGFVAFIAYAGIALRARSCRADVALRPSVNVVFSLQKEELEKEARERKGTNEASRRTENCGSERGSRLLIGTSQLPAASQLAYAHLPGGDAYAFVEFEDHITASAALTLNQRLFLKKPATATLWKNGRHERKDKEGQRVTREGSWIENSRGDRGDRGGRPGSLVSWPGREGVEGEGAGNWRLLLLLLADPILSWYIVACCTNVMRNYESCTQGIIIECKRGFYFSLHILRTIDASPSLSSLSPLRVRNCTRNNGVRDHLHTYRVIINIPTPYSRAVSFPSLDGRYGSEQAFFMDIIVAAEHIRRDCTAHWLKC</sequence>
<feature type="compositionally biased region" description="Basic and acidic residues" evidence="1">
    <location>
        <begin position="284"/>
        <end position="295"/>
    </location>
</feature>
<feature type="compositionally biased region" description="Basic and acidic residues" evidence="1">
    <location>
        <begin position="303"/>
        <end position="312"/>
    </location>
</feature>
<accession>A0A195CE32</accession>
<evidence type="ECO:0000313" key="3">
    <source>
        <dbReference type="Proteomes" id="UP000078542"/>
    </source>
</evidence>
<reference evidence="2 3" key="1">
    <citation type="submission" date="2016-03" db="EMBL/GenBank/DDBJ databases">
        <title>Cyphomyrmex costatus WGS genome.</title>
        <authorList>
            <person name="Nygaard S."/>
            <person name="Hu H."/>
            <person name="Boomsma J."/>
            <person name="Zhang G."/>
        </authorList>
    </citation>
    <scope>NUCLEOTIDE SEQUENCE [LARGE SCALE GENOMIC DNA]</scope>
    <source>
        <strain evidence="2">MS0001</strain>
        <tissue evidence="2">Whole body</tissue>
    </source>
</reference>
<name>A0A195CE32_9HYME</name>
<keyword evidence="3" id="KW-1185">Reference proteome</keyword>
<gene>
    <name evidence="2" type="ORF">ALC62_10181</name>
</gene>
<dbReference type="Proteomes" id="UP000078542">
    <property type="component" value="Unassembled WGS sequence"/>
</dbReference>
<feature type="region of interest" description="Disordered" evidence="1">
    <location>
        <begin position="283"/>
        <end position="321"/>
    </location>
</feature>
<organism evidence="2 3">
    <name type="scientific">Cyphomyrmex costatus</name>
    <dbReference type="NCBI Taxonomy" id="456900"/>
    <lineage>
        <taxon>Eukaryota</taxon>
        <taxon>Metazoa</taxon>
        <taxon>Ecdysozoa</taxon>
        <taxon>Arthropoda</taxon>
        <taxon>Hexapoda</taxon>
        <taxon>Insecta</taxon>
        <taxon>Pterygota</taxon>
        <taxon>Neoptera</taxon>
        <taxon>Endopterygota</taxon>
        <taxon>Hymenoptera</taxon>
        <taxon>Apocrita</taxon>
        <taxon>Aculeata</taxon>
        <taxon>Formicoidea</taxon>
        <taxon>Formicidae</taxon>
        <taxon>Myrmicinae</taxon>
        <taxon>Cyphomyrmex</taxon>
    </lineage>
</organism>
<evidence type="ECO:0000256" key="1">
    <source>
        <dbReference type="SAM" id="MobiDB-lite"/>
    </source>
</evidence>
<feature type="compositionally biased region" description="Basic and acidic residues" evidence="1">
    <location>
        <begin position="197"/>
        <end position="212"/>
    </location>
</feature>
<proteinExistence type="predicted"/>
<evidence type="ECO:0000313" key="2">
    <source>
        <dbReference type="EMBL" id="KYM99067.1"/>
    </source>
</evidence>